<protein>
    <submittedName>
        <fullName evidence="1">Fungal pheromone STE3G-protein-coupled receptor</fullName>
    </submittedName>
</protein>
<keyword evidence="2" id="KW-1185">Reference proteome</keyword>
<accession>A0ACB8SRQ8</accession>
<comment type="caution">
    <text evidence="1">The sequence shown here is derived from an EMBL/GenBank/DDBJ whole genome shotgun (WGS) entry which is preliminary data.</text>
</comment>
<evidence type="ECO:0000313" key="1">
    <source>
        <dbReference type="EMBL" id="KAI0058892.1"/>
    </source>
</evidence>
<sequence>MTSGPPNAFFSAFAFIGFIIALIPFRWHYRAGNVGLCIFMAWAVIGCLNGFVNSLVWNKSITNTAPVWCDISTRIMIAGGVSYEAATVCIALQLYVKLSKAGWSRRKEVWVNIAIGVGIPLLEVTLSYLVLGNRFNIFEDIGCYPAILNTPLTYVLVYSWPLIVLIATGILGALTIRHHILNCRLHPTYDPRLLSSQRSVWRRQLSLSLSYALITIPLTAWTMAHDLTAPDLGFTAHWHARLPTVNQFSAAEWHEDAYVALTMETSRWQHVLNALTAFVMFGVLEEGPGEYRRVFRALWARMRRAGDSGSDECLER</sequence>
<proteinExistence type="predicted"/>
<evidence type="ECO:0000313" key="2">
    <source>
        <dbReference type="Proteomes" id="UP000814140"/>
    </source>
</evidence>
<dbReference type="Proteomes" id="UP000814140">
    <property type="component" value="Unassembled WGS sequence"/>
</dbReference>
<gene>
    <name evidence="1" type="ORF">BV25DRAFT_1810009</name>
</gene>
<reference evidence="1" key="1">
    <citation type="submission" date="2021-03" db="EMBL/GenBank/DDBJ databases">
        <authorList>
            <consortium name="DOE Joint Genome Institute"/>
            <person name="Ahrendt S."/>
            <person name="Looney B.P."/>
            <person name="Miyauchi S."/>
            <person name="Morin E."/>
            <person name="Drula E."/>
            <person name="Courty P.E."/>
            <person name="Chicoki N."/>
            <person name="Fauchery L."/>
            <person name="Kohler A."/>
            <person name="Kuo A."/>
            <person name="Labutti K."/>
            <person name="Pangilinan J."/>
            <person name="Lipzen A."/>
            <person name="Riley R."/>
            <person name="Andreopoulos W."/>
            <person name="He G."/>
            <person name="Johnson J."/>
            <person name="Barry K.W."/>
            <person name="Grigoriev I.V."/>
            <person name="Nagy L."/>
            <person name="Hibbett D."/>
            <person name="Henrissat B."/>
            <person name="Matheny P.B."/>
            <person name="Labbe J."/>
            <person name="Martin F."/>
        </authorList>
    </citation>
    <scope>NUCLEOTIDE SEQUENCE</scope>
    <source>
        <strain evidence="1">HHB10654</strain>
    </source>
</reference>
<keyword evidence="1" id="KW-0675">Receptor</keyword>
<name>A0ACB8SRQ8_9AGAM</name>
<organism evidence="1 2">
    <name type="scientific">Artomyces pyxidatus</name>
    <dbReference type="NCBI Taxonomy" id="48021"/>
    <lineage>
        <taxon>Eukaryota</taxon>
        <taxon>Fungi</taxon>
        <taxon>Dikarya</taxon>
        <taxon>Basidiomycota</taxon>
        <taxon>Agaricomycotina</taxon>
        <taxon>Agaricomycetes</taxon>
        <taxon>Russulales</taxon>
        <taxon>Auriscalpiaceae</taxon>
        <taxon>Artomyces</taxon>
    </lineage>
</organism>
<reference evidence="1" key="2">
    <citation type="journal article" date="2022" name="New Phytol.">
        <title>Evolutionary transition to the ectomycorrhizal habit in the genomes of a hyperdiverse lineage of mushroom-forming fungi.</title>
        <authorList>
            <person name="Looney B."/>
            <person name="Miyauchi S."/>
            <person name="Morin E."/>
            <person name="Drula E."/>
            <person name="Courty P.E."/>
            <person name="Kohler A."/>
            <person name="Kuo A."/>
            <person name="LaButti K."/>
            <person name="Pangilinan J."/>
            <person name="Lipzen A."/>
            <person name="Riley R."/>
            <person name="Andreopoulos W."/>
            <person name="He G."/>
            <person name="Johnson J."/>
            <person name="Nolan M."/>
            <person name="Tritt A."/>
            <person name="Barry K.W."/>
            <person name="Grigoriev I.V."/>
            <person name="Nagy L.G."/>
            <person name="Hibbett D."/>
            <person name="Henrissat B."/>
            <person name="Matheny P.B."/>
            <person name="Labbe J."/>
            <person name="Martin F.M."/>
        </authorList>
    </citation>
    <scope>NUCLEOTIDE SEQUENCE</scope>
    <source>
        <strain evidence="1">HHB10654</strain>
    </source>
</reference>
<dbReference type="EMBL" id="MU277231">
    <property type="protein sequence ID" value="KAI0058892.1"/>
    <property type="molecule type" value="Genomic_DNA"/>
</dbReference>